<dbReference type="EMBL" id="CAJNNW010026525">
    <property type="protein sequence ID" value="CAE8686036.1"/>
    <property type="molecule type" value="Genomic_DNA"/>
</dbReference>
<dbReference type="Pfam" id="PF04547">
    <property type="entry name" value="Anoctamin"/>
    <property type="match status" value="1"/>
</dbReference>
<evidence type="ECO:0000313" key="7">
    <source>
        <dbReference type="EMBL" id="CAE8686036.1"/>
    </source>
</evidence>
<keyword evidence="3 5" id="KW-1133">Transmembrane helix</keyword>
<feature type="transmembrane region" description="Helical" evidence="5">
    <location>
        <begin position="424"/>
        <end position="443"/>
    </location>
</feature>
<dbReference type="InterPro" id="IPR007632">
    <property type="entry name" value="Anoctamin"/>
</dbReference>
<reference evidence="7" key="1">
    <citation type="submission" date="2021-02" db="EMBL/GenBank/DDBJ databases">
        <authorList>
            <person name="Dougan E. K."/>
            <person name="Rhodes N."/>
            <person name="Thang M."/>
            <person name="Chan C."/>
        </authorList>
    </citation>
    <scope>NUCLEOTIDE SEQUENCE</scope>
</reference>
<evidence type="ECO:0000256" key="5">
    <source>
        <dbReference type="SAM" id="Phobius"/>
    </source>
</evidence>
<feature type="transmembrane region" description="Helical" evidence="5">
    <location>
        <begin position="736"/>
        <end position="757"/>
    </location>
</feature>
<proteinExistence type="predicted"/>
<name>A0A813JVJ5_POLGL</name>
<evidence type="ECO:0000256" key="1">
    <source>
        <dbReference type="ARBA" id="ARBA00004141"/>
    </source>
</evidence>
<gene>
    <name evidence="7" type="ORF">PGLA2088_LOCUS24784</name>
</gene>
<dbReference type="GO" id="GO:0005254">
    <property type="term" value="F:chloride channel activity"/>
    <property type="evidence" value="ECO:0007669"/>
    <property type="project" value="TreeGrafter"/>
</dbReference>
<evidence type="ECO:0000256" key="2">
    <source>
        <dbReference type="ARBA" id="ARBA00022692"/>
    </source>
</evidence>
<feature type="domain" description="Anoctamin transmembrane" evidence="6">
    <location>
        <begin position="275"/>
        <end position="761"/>
    </location>
</feature>
<evidence type="ECO:0000259" key="6">
    <source>
        <dbReference type="Pfam" id="PF04547"/>
    </source>
</evidence>
<organism evidence="7 8">
    <name type="scientific">Polarella glacialis</name>
    <name type="common">Dinoflagellate</name>
    <dbReference type="NCBI Taxonomy" id="89957"/>
    <lineage>
        <taxon>Eukaryota</taxon>
        <taxon>Sar</taxon>
        <taxon>Alveolata</taxon>
        <taxon>Dinophyceae</taxon>
        <taxon>Suessiales</taxon>
        <taxon>Suessiaceae</taxon>
        <taxon>Polarella</taxon>
    </lineage>
</organism>
<feature type="transmembrane region" description="Helical" evidence="5">
    <location>
        <begin position="573"/>
        <end position="596"/>
    </location>
</feature>
<keyword evidence="4 5" id="KW-0472">Membrane</keyword>
<evidence type="ECO:0000256" key="3">
    <source>
        <dbReference type="ARBA" id="ARBA00022989"/>
    </source>
</evidence>
<accession>A0A813JVJ5</accession>
<dbReference type="Proteomes" id="UP000626109">
    <property type="component" value="Unassembled WGS sequence"/>
</dbReference>
<comment type="caution">
    <text evidence="7">The sequence shown here is derived from an EMBL/GenBank/DDBJ whole genome shotgun (WGS) entry which is preliminary data.</text>
</comment>
<comment type="subcellular location">
    <subcellularLocation>
        <location evidence="1">Membrane</location>
        <topology evidence="1">Multi-pass membrane protein</topology>
    </subcellularLocation>
</comment>
<feature type="transmembrane region" description="Helical" evidence="5">
    <location>
        <begin position="464"/>
        <end position="482"/>
    </location>
</feature>
<sequence>MGIADPHDEEAVISESTSARLIRQVGEGDQEFLTTLGTKCLIDTKDCSLCFVFPRATTAGGTVDGEQMVEEPMEAAERIFVRPLNPDSGLTLHDGFEALQNGPVSVAVYQEVIRNVLLQLMQRTSLKVFSFESIDQDEAFLRVGLDRNGEVIKELAQRFQYLMPFSDAAYKDMPPLGHFPGHAPMKNESGQPVYHFSPYRMEAAHLFQPFRRVDEIRLIMMRLERWVNLEEMQSQQLLTGYFPAEDVTSRKELHESWSGLSKIFTLPPTSHGGLIHNYFGEEISFFFAWFGFYIRHMVPLAVIGVCIQVADVAPGLDSGTRHKLRLAWAIVLVFWTAGFSRKWQGKEARARQTWGMKDHDARDTELNSYDPNLVGTWWLEIRKMIGNLMVVVYCTLFMLVLVAAEALKTETSKGLVGDAVTVVIKNDGIVLVALVKIGGFAWGKIAPKLVSLQNHRTKASFDSALAFSLFAVKLFIAMWPFVKTAFFQTYTSIECYTSEERLLDAIWGQYKTGAGYPTVAVEGLRQNYLFHKGFNTSQPEVCVMGCFPAMPELEADTDRTNCWLELRDTLSTFYVTGAAMQILFLLIPALLTIITMSLEVRKAKARAAPGEEARPYSLLQFQAKCLALSPYQYQSWGGSRVEDFLENIIGFALLTSFALVNPLMSLLALVFNCVTYRCYAFRMSHVTCRPMPHGAEGIGYFNSAMNIVAAIAVLVNVCLVVVITWPIHLLPMWQKFAAFISLEHAFILVSLAATFFVSDTTDVDVIERYNIDTAAKLTDYRPLPRPSSESYDYSQVDIGLQPHRRAARDVGATSAPTVSYMGLW</sequence>
<dbReference type="AlphaFoldDB" id="A0A813JVJ5"/>
<dbReference type="GO" id="GO:0016020">
    <property type="term" value="C:membrane"/>
    <property type="evidence" value="ECO:0007669"/>
    <property type="project" value="UniProtKB-SubCell"/>
</dbReference>
<dbReference type="PANTHER" id="PTHR12308:SF73">
    <property type="entry name" value="ANOCTAMIN"/>
    <property type="match status" value="1"/>
</dbReference>
<evidence type="ECO:0000313" key="8">
    <source>
        <dbReference type="Proteomes" id="UP000626109"/>
    </source>
</evidence>
<dbReference type="InterPro" id="IPR049452">
    <property type="entry name" value="Anoctamin_TM"/>
</dbReference>
<evidence type="ECO:0000256" key="4">
    <source>
        <dbReference type="ARBA" id="ARBA00023136"/>
    </source>
</evidence>
<feature type="transmembrane region" description="Helical" evidence="5">
    <location>
        <begin position="648"/>
        <end position="671"/>
    </location>
</feature>
<feature type="transmembrane region" description="Helical" evidence="5">
    <location>
        <begin position="385"/>
        <end position="404"/>
    </location>
</feature>
<feature type="transmembrane region" description="Helical" evidence="5">
    <location>
        <begin position="707"/>
        <end position="729"/>
    </location>
</feature>
<protein>
    <recommendedName>
        <fullName evidence="6">Anoctamin transmembrane domain-containing protein</fullName>
    </recommendedName>
</protein>
<dbReference type="PANTHER" id="PTHR12308">
    <property type="entry name" value="ANOCTAMIN"/>
    <property type="match status" value="1"/>
</dbReference>
<keyword evidence="2 5" id="KW-0812">Transmembrane</keyword>